<dbReference type="Proteomes" id="UP000192578">
    <property type="component" value="Unassembled WGS sequence"/>
</dbReference>
<dbReference type="AlphaFoldDB" id="A0A1W0WN72"/>
<keyword evidence="3" id="KW-1185">Reference proteome</keyword>
<proteinExistence type="predicted"/>
<name>A0A1W0WN72_HYPEX</name>
<comment type="caution">
    <text evidence="2">The sequence shown here is derived from an EMBL/GenBank/DDBJ whole genome shotgun (WGS) entry which is preliminary data.</text>
</comment>
<gene>
    <name evidence="2" type="ORF">BV898_09318</name>
</gene>
<feature type="compositionally biased region" description="Polar residues" evidence="1">
    <location>
        <begin position="36"/>
        <end position="46"/>
    </location>
</feature>
<dbReference type="EMBL" id="MTYJ01000072">
    <property type="protein sequence ID" value="OQV16648.1"/>
    <property type="molecule type" value="Genomic_DNA"/>
</dbReference>
<sequence length="160" mass="17590">MPLRAIQIVEDDVLKQLRVLASSKKVKSQTNLQLFPASDTSVSGPSTDPPLKPGEAEAEKTEKSRPALTTRLDIRMLLTPLDLSSKVGSWIAWCGAHFATQAACKNHHCAPDDQEEDYEGMSDDNEVAVHVPESPENIPIISDLTDCLRSDLVEDRPDLE</sequence>
<organism evidence="2 3">
    <name type="scientific">Hypsibius exemplaris</name>
    <name type="common">Freshwater tardigrade</name>
    <dbReference type="NCBI Taxonomy" id="2072580"/>
    <lineage>
        <taxon>Eukaryota</taxon>
        <taxon>Metazoa</taxon>
        <taxon>Ecdysozoa</taxon>
        <taxon>Tardigrada</taxon>
        <taxon>Eutardigrada</taxon>
        <taxon>Parachela</taxon>
        <taxon>Hypsibioidea</taxon>
        <taxon>Hypsibiidae</taxon>
        <taxon>Hypsibius</taxon>
    </lineage>
</organism>
<protein>
    <submittedName>
        <fullName evidence="2">Uncharacterized protein</fullName>
    </submittedName>
</protein>
<evidence type="ECO:0000256" key="1">
    <source>
        <dbReference type="SAM" id="MobiDB-lite"/>
    </source>
</evidence>
<accession>A0A1W0WN72</accession>
<evidence type="ECO:0000313" key="3">
    <source>
        <dbReference type="Proteomes" id="UP000192578"/>
    </source>
</evidence>
<feature type="compositionally biased region" description="Basic and acidic residues" evidence="1">
    <location>
        <begin position="54"/>
        <end position="65"/>
    </location>
</feature>
<reference evidence="3" key="1">
    <citation type="submission" date="2017-01" db="EMBL/GenBank/DDBJ databases">
        <title>Comparative genomics of anhydrobiosis in the tardigrade Hypsibius dujardini.</title>
        <authorList>
            <person name="Yoshida Y."/>
            <person name="Koutsovoulos G."/>
            <person name="Laetsch D."/>
            <person name="Stevens L."/>
            <person name="Kumar S."/>
            <person name="Horikawa D."/>
            <person name="Ishino K."/>
            <person name="Komine S."/>
            <person name="Tomita M."/>
            <person name="Blaxter M."/>
            <person name="Arakawa K."/>
        </authorList>
    </citation>
    <scope>NUCLEOTIDE SEQUENCE [LARGE SCALE GENOMIC DNA]</scope>
    <source>
        <strain evidence="3">Z151</strain>
    </source>
</reference>
<evidence type="ECO:0000313" key="2">
    <source>
        <dbReference type="EMBL" id="OQV16648.1"/>
    </source>
</evidence>
<feature type="region of interest" description="Disordered" evidence="1">
    <location>
        <begin position="36"/>
        <end position="65"/>
    </location>
</feature>